<sequence length="90" mass="9650">MRCRLYALIRPARGTGVHSLARTRPARRRRLSDSAGLHSARPWSPPRRAGASTAGRHGRLSPAPSAYPGRAATAYTRAVGVVQQVPSRPG</sequence>
<evidence type="ECO:0000313" key="3">
    <source>
        <dbReference type="Proteomes" id="UP000467840"/>
    </source>
</evidence>
<dbReference type="AlphaFoldDB" id="A0A6A6K0E9"/>
<evidence type="ECO:0000313" key="2">
    <source>
        <dbReference type="EMBL" id="KAF2282291.1"/>
    </source>
</evidence>
<feature type="region of interest" description="Disordered" evidence="1">
    <location>
        <begin position="14"/>
        <end position="69"/>
    </location>
</feature>
<comment type="caution">
    <text evidence="2">The sequence shown here is derived from an EMBL/GenBank/DDBJ whole genome shotgun (WGS) entry which is preliminary data.</text>
</comment>
<reference evidence="2 3" key="1">
    <citation type="journal article" date="2020" name="Mol. Plant">
        <title>The Chromosome-Based Rubber Tree Genome Provides New Insights into Spurge Genome Evolution and Rubber Biosynthesis.</title>
        <authorList>
            <person name="Liu J."/>
            <person name="Shi C."/>
            <person name="Shi C.C."/>
            <person name="Li W."/>
            <person name="Zhang Q.J."/>
            <person name="Zhang Y."/>
            <person name="Li K."/>
            <person name="Lu H.F."/>
            <person name="Shi C."/>
            <person name="Zhu S.T."/>
            <person name="Xiao Z.Y."/>
            <person name="Nan H."/>
            <person name="Yue Y."/>
            <person name="Zhu X.G."/>
            <person name="Wu Y."/>
            <person name="Hong X.N."/>
            <person name="Fan G.Y."/>
            <person name="Tong Y."/>
            <person name="Zhang D."/>
            <person name="Mao C.L."/>
            <person name="Liu Y.L."/>
            <person name="Hao S.J."/>
            <person name="Liu W.Q."/>
            <person name="Lv M.Q."/>
            <person name="Zhang H.B."/>
            <person name="Liu Y."/>
            <person name="Hu-Tang G.R."/>
            <person name="Wang J.P."/>
            <person name="Wang J.H."/>
            <person name="Sun Y.H."/>
            <person name="Ni S.B."/>
            <person name="Chen W.B."/>
            <person name="Zhang X.C."/>
            <person name="Jiao Y.N."/>
            <person name="Eichler E.E."/>
            <person name="Li G.H."/>
            <person name="Liu X."/>
            <person name="Gao L.Z."/>
        </authorList>
    </citation>
    <scope>NUCLEOTIDE SEQUENCE [LARGE SCALE GENOMIC DNA]</scope>
    <source>
        <strain evidence="3">cv. GT1</strain>
        <tissue evidence="2">Leaf</tissue>
    </source>
</reference>
<evidence type="ECO:0000256" key="1">
    <source>
        <dbReference type="SAM" id="MobiDB-lite"/>
    </source>
</evidence>
<keyword evidence="3" id="KW-1185">Reference proteome</keyword>
<dbReference type="Proteomes" id="UP000467840">
    <property type="component" value="Unassembled WGS sequence"/>
</dbReference>
<proteinExistence type="predicted"/>
<accession>A0A6A6K0E9</accession>
<protein>
    <submittedName>
        <fullName evidence="2">Uncharacterized protein</fullName>
    </submittedName>
</protein>
<gene>
    <name evidence="2" type="ORF">GH714_044135</name>
</gene>
<name>A0A6A6K0E9_HEVBR</name>
<organism evidence="2 3">
    <name type="scientific">Hevea brasiliensis</name>
    <name type="common">Para rubber tree</name>
    <name type="synonym">Siphonia brasiliensis</name>
    <dbReference type="NCBI Taxonomy" id="3981"/>
    <lineage>
        <taxon>Eukaryota</taxon>
        <taxon>Viridiplantae</taxon>
        <taxon>Streptophyta</taxon>
        <taxon>Embryophyta</taxon>
        <taxon>Tracheophyta</taxon>
        <taxon>Spermatophyta</taxon>
        <taxon>Magnoliopsida</taxon>
        <taxon>eudicotyledons</taxon>
        <taxon>Gunneridae</taxon>
        <taxon>Pentapetalae</taxon>
        <taxon>rosids</taxon>
        <taxon>fabids</taxon>
        <taxon>Malpighiales</taxon>
        <taxon>Euphorbiaceae</taxon>
        <taxon>Crotonoideae</taxon>
        <taxon>Micrandreae</taxon>
        <taxon>Hevea</taxon>
    </lineage>
</organism>
<dbReference type="EMBL" id="JAAGAX010000379">
    <property type="protein sequence ID" value="KAF2282291.1"/>
    <property type="molecule type" value="Genomic_DNA"/>
</dbReference>